<dbReference type="PANTHER" id="PTHR30336:SF20">
    <property type="entry name" value="DUF218 DOMAIN-CONTAINING PROTEIN"/>
    <property type="match status" value="1"/>
</dbReference>
<gene>
    <name evidence="2" type="ORF">Rsw2DRAFT_1321</name>
</gene>
<dbReference type="PANTHER" id="PTHR30336">
    <property type="entry name" value="INNER MEMBRANE PROTEIN, PROBABLE PERMEASE"/>
    <property type="match status" value="1"/>
</dbReference>
<dbReference type="Pfam" id="PF02698">
    <property type="entry name" value="DUF218"/>
    <property type="match status" value="1"/>
</dbReference>
<dbReference type="Proteomes" id="UP000010121">
    <property type="component" value="Unassembled WGS sequence"/>
</dbReference>
<dbReference type="RefSeq" id="WP_008029275.1">
    <property type="nucleotide sequence ID" value="NZ_ACYY01000006.1"/>
</dbReference>
<name>C8RZU3_9RHOB</name>
<evidence type="ECO:0000259" key="1">
    <source>
        <dbReference type="Pfam" id="PF02698"/>
    </source>
</evidence>
<dbReference type="CDD" id="cd06259">
    <property type="entry name" value="YdcF-like"/>
    <property type="match status" value="1"/>
</dbReference>
<dbReference type="InterPro" id="IPR003848">
    <property type="entry name" value="DUF218"/>
</dbReference>
<dbReference type="Gene3D" id="3.40.50.620">
    <property type="entry name" value="HUPs"/>
    <property type="match status" value="1"/>
</dbReference>
<dbReference type="OrthoDB" id="9809813at2"/>
<reference evidence="2 3" key="1">
    <citation type="submission" date="2009-08" db="EMBL/GenBank/DDBJ databases">
        <title>The draft genome of Rhodobacter sp. SW2.</title>
        <authorList>
            <consortium name="US DOE Joint Genome Institute (JGI-PGF)"/>
            <person name="Lucas S."/>
            <person name="Copeland A."/>
            <person name="Lapidus A."/>
            <person name="Glavina del Rio T."/>
            <person name="Tice H."/>
            <person name="Bruce D."/>
            <person name="Goodwin L."/>
            <person name="Pitluck S."/>
            <person name="Larimer F."/>
            <person name="Land M.L."/>
            <person name="Hauser L."/>
            <person name="Emerson D."/>
        </authorList>
    </citation>
    <scope>NUCLEOTIDE SEQUENCE [LARGE SCALE GENOMIC DNA]</scope>
    <source>
        <strain evidence="2 3">SW2</strain>
    </source>
</reference>
<keyword evidence="3" id="KW-1185">Reference proteome</keyword>
<evidence type="ECO:0000313" key="2">
    <source>
        <dbReference type="EMBL" id="EEW25890.1"/>
    </source>
</evidence>
<sequence>MTPYVIVLGAAVWPGGVASPTLARRASHAAALALQTGGTVITTGGLGKHPPTEAAVAAAICAGLGVPGDRILTEVLSTTTYENLANAKRLMPAGATAVIVTDYYHLPRARLTAWALGINATGSFPRGGLRQTPLHRHLRQVLREALALPVYAVRLALGRHPKD</sequence>
<dbReference type="InterPro" id="IPR051599">
    <property type="entry name" value="Cell_Envelope_Assoc"/>
</dbReference>
<protein>
    <recommendedName>
        <fullName evidence="1">DUF218 domain-containing protein</fullName>
    </recommendedName>
</protein>
<proteinExistence type="predicted"/>
<dbReference type="GO" id="GO:0005886">
    <property type="term" value="C:plasma membrane"/>
    <property type="evidence" value="ECO:0007669"/>
    <property type="project" value="TreeGrafter"/>
</dbReference>
<comment type="caution">
    <text evidence="2">The sequence shown here is derived from an EMBL/GenBank/DDBJ whole genome shotgun (WGS) entry which is preliminary data.</text>
</comment>
<organism evidence="2 3">
    <name type="scientific">Rhodobacter ferrooxidans</name>
    <dbReference type="NCBI Taxonomy" id="371731"/>
    <lineage>
        <taxon>Bacteria</taxon>
        <taxon>Pseudomonadati</taxon>
        <taxon>Pseudomonadota</taxon>
        <taxon>Alphaproteobacteria</taxon>
        <taxon>Rhodobacterales</taxon>
        <taxon>Rhodobacter group</taxon>
        <taxon>Rhodobacter</taxon>
    </lineage>
</organism>
<dbReference type="AlphaFoldDB" id="C8RZU3"/>
<dbReference type="EMBL" id="ACYY01000006">
    <property type="protein sequence ID" value="EEW25890.1"/>
    <property type="molecule type" value="Genomic_DNA"/>
</dbReference>
<dbReference type="InterPro" id="IPR014729">
    <property type="entry name" value="Rossmann-like_a/b/a_fold"/>
</dbReference>
<feature type="domain" description="DUF218" evidence="1">
    <location>
        <begin position="4"/>
        <end position="126"/>
    </location>
</feature>
<dbReference type="eggNOG" id="COG1434">
    <property type="taxonomic scope" value="Bacteria"/>
</dbReference>
<dbReference type="STRING" id="371731.Rsw2DRAFT_1321"/>
<evidence type="ECO:0000313" key="3">
    <source>
        <dbReference type="Proteomes" id="UP000010121"/>
    </source>
</evidence>
<accession>C8RZU3</accession>